<sequence>MVQGMEKTLFVAPKDIDFVEYAGQICSYVIHERVDIFHASKNITVIGLSQEGT</sequence>
<name>A0A0G1GN08_9BACT</name>
<organism evidence="1 2">
    <name type="scientific">Candidatus Collierbacteria bacterium GW2011_GWA1_44_12</name>
    <dbReference type="NCBI Taxonomy" id="1618376"/>
    <lineage>
        <taxon>Bacteria</taxon>
        <taxon>Candidatus Collieribacteriota</taxon>
    </lineage>
</organism>
<comment type="caution">
    <text evidence="1">The sequence shown here is derived from an EMBL/GenBank/DDBJ whole genome shotgun (WGS) entry which is preliminary data.</text>
</comment>
<evidence type="ECO:0000313" key="1">
    <source>
        <dbReference type="EMBL" id="KKT36356.1"/>
    </source>
</evidence>
<protein>
    <submittedName>
        <fullName evidence="1">Uncharacterized protein</fullName>
    </submittedName>
</protein>
<gene>
    <name evidence="1" type="ORF">UW23_C0002G0023</name>
</gene>
<dbReference type="EMBL" id="LCHN01000002">
    <property type="protein sequence ID" value="KKT36356.1"/>
    <property type="molecule type" value="Genomic_DNA"/>
</dbReference>
<reference evidence="1 2" key="1">
    <citation type="journal article" date="2015" name="Nature">
        <title>rRNA introns, odd ribosomes, and small enigmatic genomes across a large radiation of phyla.</title>
        <authorList>
            <person name="Brown C.T."/>
            <person name="Hug L.A."/>
            <person name="Thomas B.C."/>
            <person name="Sharon I."/>
            <person name="Castelle C.J."/>
            <person name="Singh A."/>
            <person name="Wilkins M.J."/>
            <person name="Williams K.H."/>
            <person name="Banfield J.F."/>
        </authorList>
    </citation>
    <scope>NUCLEOTIDE SEQUENCE [LARGE SCALE GENOMIC DNA]</scope>
</reference>
<dbReference type="Proteomes" id="UP000034069">
    <property type="component" value="Unassembled WGS sequence"/>
</dbReference>
<proteinExistence type="predicted"/>
<accession>A0A0G1GN08</accession>
<dbReference type="AlphaFoldDB" id="A0A0G1GN08"/>
<evidence type="ECO:0000313" key="2">
    <source>
        <dbReference type="Proteomes" id="UP000034069"/>
    </source>
</evidence>